<name>A0ABW5AXV5_9FLAO</name>
<dbReference type="SUPFAM" id="SSF46785">
    <property type="entry name" value="Winged helix' DNA-binding domain"/>
    <property type="match status" value="1"/>
</dbReference>
<dbReference type="SUPFAM" id="SSF53822">
    <property type="entry name" value="Periplasmic binding protein-like I"/>
    <property type="match status" value="1"/>
</dbReference>
<evidence type="ECO:0000259" key="4">
    <source>
        <dbReference type="PROSITE" id="PS50949"/>
    </source>
</evidence>
<gene>
    <name evidence="5" type="ORF">ACFSJT_13735</name>
</gene>
<keyword evidence="3" id="KW-0804">Transcription</keyword>
<dbReference type="InterPro" id="IPR028082">
    <property type="entry name" value="Peripla_BP_I"/>
</dbReference>
<dbReference type="PANTHER" id="PTHR38445">
    <property type="entry name" value="HTH-TYPE TRANSCRIPTIONAL REPRESSOR YTRA"/>
    <property type="match status" value="1"/>
</dbReference>
<organism evidence="5 6">
    <name type="scientific">Aquimarina celericrescens</name>
    <dbReference type="NCBI Taxonomy" id="1964542"/>
    <lineage>
        <taxon>Bacteria</taxon>
        <taxon>Pseudomonadati</taxon>
        <taxon>Bacteroidota</taxon>
        <taxon>Flavobacteriia</taxon>
        <taxon>Flavobacteriales</taxon>
        <taxon>Flavobacteriaceae</taxon>
        <taxon>Aquimarina</taxon>
    </lineage>
</organism>
<dbReference type="InterPro" id="IPR000524">
    <property type="entry name" value="Tscrpt_reg_HTH_GntR"/>
</dbReference>
<dbReference type="Pfam" id="PF00392">
    <property type="entry name" value="GntR"/>
    <property type="match status" value="1"/>
</dbReference>
<keyword evidence="1" id="KW-0805">Transcription regulation</keyword>
<dbReference type="InterPro" id="IPR036390">
    <property type="entry name" value="WH_DNA-bd_sf"/>
</dbReference>
<dbReference type="CDD" id="cd07377">
    <property type="entry name" value="WHTH_GntR"/>
    <property type="match status" value="1"/>
</dbReference>
<dbReference type="PANTHER" id="PTHR38445:SF10">
    <property type="entry name" value="GNTR-FAMILY TRANSCRIPTIONAL REGULATOR"/>
    <property type="match status" value="1"/>
</dbReference>
<dbReference type="SMART" id="SM00345">
    <property type="entry name" value="HTH_GNTR"/>
    <property type="match status" value="1"/>
</dbReference>
<feature type="domain" description="HTH gntR-type" evidence="4">
    <location>
        <begin position="15"/>
        <end position="83"/>
    </location>
</feature>
<dbReference type="Gene3D" id="1.10.10.10">
    <property type="entry name" value="Winged helix-like DNA-binding domain superfamily/Winged helix DNA-binding domain"/>
    <property type="match status" value="1"/>
</dbReference>
<comment type="caution">
    <text evidence="5">The sequence shown here is derived from an EMBL/GenBank/DDBJ whole genome shotgun (WGS) entry which is preliminary data.</text>
</comment>
<dbReference type="InterPro" id="IPR036388">
    <property type="entry name" value="WH-like_DNA-bd_sf"/>
</dbReference>
<evidence type="ECO:0000256" key="3">
    <source>
        <dbReference type="ARBA" id="ARBA00023163"/>
    </source>
</evidence>
<sequence>MNLLVNIRIDHESRKPKYKQIVDSIIDDISRGNLNVGQKIPSINEISEEFYLSRDTVEKAYNLLKDRKIIESVKGKGFYVAKTDLINKVNILFLINKLSSYKMSIYNSFLNAIGTNAHLDLHIYHCDETLFLKLMDRYQGHYDYYVIMSHFKNEKLQHIGYTEKVMQAIERIPENKLVLLDNKIDFIKEDIIQVYQDFETDIFEALTVGLDKLKRYDKLILVYPDKSVYPYPREILHGFRKFCVANSFDFEVLDDIYEGMELRAGDVYITIKETDLVDLVKQVRESTLQLGKEIGIVSYNDTPLKELLGITVIGTDFKQMGVSAAKMILENRKEQIKNDFRFIDRKSM</sequence>
<keyword evidence="2" id="KW-0238">DNA-binding</keyword>
<proteinExistence type="predicted"/>
<evidence type="ECO:0000256" key="2">
    <source>
        <dbReference type="ARBA" id="ARBA00023125"/>
    </source>
</evidence>
<accession>A0ABW5AXV5</accession>
<keyword evidence="6" id="KW-1185">Reference proteome</keyword>
<dbReference type="RefSeq" id="WP_378320863.1">
    <property type="nucleotide sequence ID" value="NZ_JBHUHY010000015.1"/>
</dbReference>
<dbReference type="PROSITE" id="PS50949">
    <property type="entry name" value="HTH_GNTR"/>
    <property type="match status" value="1"/>
</dbReference>
<dbReference type="EMBL" id="JBHUHY010000015">
    <property type="protein sequence ID" value="MFD2187859.1"/>
    <property type="molecule type" value="Genomic_DNA"/>
</dbReference>
<reference evidence="6" key="1">
    <citation type="journal article" date="2019" name="Int. J. Syst. Evol. Microbiol.">
        <title>The Global Catalogue of Microorganisms (GCM) 10K type strain sequencing project: providing services to taxonomists for standard genome sequencing and annotation.</title>
        <authorList>
            <consortium name="The Broad Institute Genomics Platform"/>
            <consortium name="The Broad Institute Genome Sequencing Center for Infectious Disease"/>
            <person name="Wu L."/>
            <person name="Ma J."/>
        </authorList>
    </citation>
    <scope>NUCLEOTIDE SEQUENCE [LARGE SCALE GENOMIC DNA]</scope>
    <source>
        <strain evidence="6">DT92</strain>
    </source>
</reference>
<protein>
    <submittedName>
        <fullName evidence="5">GntR family transcriptional regulator</fullName>
    </submittedName>
</protein>
<dbReference type="Proteomes" id="UP001597344">
    <property type="component" value="Unassembled WGS sequence"/>
</dbReference>
<evidence type="ECO:0000313" key="6">
    <source>
        <dbReference type="Proteomes" id="UP001597344"/>
    </source>
</evidence>
<evidence type="ECO:0000313" key="5">
    <source>
        <dbReference type="EMBL" id="MFD2187859.1"/>
    </source>
</evidence>
<dbReference type="Gene3D" id="3.40.50.2300">
    <property type="match status" value="2"/>
</dbReference>
<evidence type="ECO:0000256" key="1">
    <source>
        <dbReference type="ARBA" id="ARBA00023015"/>
    </source>
</evidence>